<comment type="caution">
    <text evidence="2">The sequence shown here is derived from an EMBL/GenBank/DDBJ whole genome shotgun (WGS) entry which is preliminary data.</text>
</comment>
<gene>
    <name evidence="2" type="ORF">ERUC_LOCUS39158</name>
</gene>
<evidence type="ECO:0000313" key="3">
    <source>
        <dbReference type="Proteomes" id="UP001642260"/>
    </source>
</evidence>
<reference evidence="2 3" key="1">
    <citation type="submission" date="2022-03" db="EMBL/GenBank/DDBJ databases">
        <authorList>
            <person name="Macdonald S."/>
            <person name="Ahmed S."/>
            <person name="Newling K."/>
        </authorList>
    </citation>
    <scope>NUCLEOTIDE SEQUENCE [LARGE SCALE GENOMIC DNA]</scope>
</reference>
<evidence type="ECO:0000313" key="2">
    <source>
        <dbReference type="EMBL" id="CAH8386675.1"/>
    </source>
</evidence>
<accession>A0ABC8LTH4</accession>
<dbReference type="Proteomes" id="UP001642260">
    <property type="component" value="Unassembled WGS sequence"/>
</dbReference>
<protein>
    <submittedName>
        <fullName evidence="2">Uncharacterized protein</fullName>
    </submittedName>
</protein>
<name>A0ABC8LTH4_ERUVS</name>
<sequence length="87" mass="9950">MEAMQLTSKASCDLFRAFPKNRAPPRTLVVGRNNPVEIARDSRADLANDSRKWREESGENLEACNEQAKDKAYDMKDRTKENARHKA</sequence>
<proteinExistence type="predicted"/>
<dbReference type="AlphaFoldDB" id="A0ABC8LTH4"/>
<dbReference type="EMBL" id="CAKOAT010714043">
    <property type="protein sequence ID" value="CAH8386675.1"/>
    <property type="molecule type" value="Genomic_DNA"/>
</dbReference>
<feature type="region of interest" description="Disordered" evidence="1">
    <location>
        <begin position="68"/>
        <end position="87"/>
    </location>
</feature>
<evidence type="ECO:0000256" key="1">
    <source>
        <dbReference type="SAM" id="MobiDB-lite"/>
    </source>
</evidence>
<keyword evidence="3" id="KW-1185">Reference proteome</keyword>
<organism evidence="2 3">
    <name type="scientific">Eruca vesicaria subsp. sativa</name>
    <name type="common">Garden rocket</name>
    <name type="synonym">Eruca sativa</name>
    <dbReference type="NCBI Taxonomy" id="29727"/>
    <lineage>
        <taxon>Eukaryota</taxon>
        <taxon>Viridiplantae</taxon>
        <taxon>Streptophyta</taxon>
        <taxon>Embryophyta</taxon>
        <taxon>Tracheophyta</taxon>
        <taxon>Spermatophyta</taxon>
        <taxon>Magnoliopsida</taxon>
        <taxon>eudicotyledons</taxon>
        <taxon>Gunneridae</taxon>
        <taxon>Pentapetalae</taxon>
        <taxon>rosids</taxon>
        <taxon>malvids</taxon>
        <taxon>Brassicales</taxon>
        <taxon>Brassicaceae</taxon>
        <taxon>Brassiceae</taxon>
        <taxon>Eruca</taxon>
    </lineage>
</organism>